<evidence type="ECO:0000259" key="2">
    <source>
        <dbReference type="Pfam" id="PF06742"/>
    </source>
</evidence>
<dbReference type="PANTHER" id="PTHR36509">
    <property type="entry name" value="BLL3101 PROTEIN"/>
    <property type="match status" value="1"/>
</dbReference>
<reference evidence="4 5" key="1">
    <citation type="submission" date="2012-02" db="EMBL/GenBank/DDBJ databases">
        <title>Improved High-Quality Draft sequence of Microvirga sp. WSM3557.</title>
        <authorList>
            <consortium name="US DOE Joint Genome Institute"/>
            <person name="Lucas S."/>
            <person name="Han J."/>
            <person name="Lapidus A."/>
            <person name="Cheng J.-F."/>
            <person name="Goodwin L."/>
            <person name="Pitluck S."/>
            <person name="Peters L."/>
            <person name="Zhang X."/>
            <person name="Detter J.C."/>
            <person name="Han C."/>
            <person name="Tapia R."/>
            <person name="Land M."/>
            <person name="Hauser L."/>
            <person name="Kyrpides N."/>
            <person name="Ivanova N."/>
            <person name="Pagani I."/>
            <person name="Brau L."/>
            <person name="Yates R."/>
            <person name="O'Hara G."/>
            <person name="Rui T."/>
            <person name="Howieson J."/>
            <person name="Reeve W."/>
            <person name="Woyke T."/>
        </authorList>
    </citation>
    <scope>NUCLEOTIDE SEQUENCE [LARGE SCALE GENOMIC DNA]</scope>
    <source>
        <strain evidence="4 5">WSM3557</strain>
    </source>
</reference>
<dbReference type="EMBL" id="JH660635">
    <property type="protein sequence ID" value="EIM30820.1"/>
    <property type="molecule type" value="Genomic_DNA"/>
</dbReference>
<keyword evidence="1" id="KW-0732">Signal</keyword>
<dbReference type="Gene3D" id="2.60.40.1610">
    <property type="entry name" value="Domain of unknown function DUF1254"/>
    <property type="match status" value="1"/>
</dbReference>
<gene>
    <name evidence="4" type="ORF">MicloDRAFT_00003470</name>
</gene>
<dbReference type="AlphaFoldDB" id="I4Z3M8"/>
<dbReference type="Pfam" id="PF06742">
    <property type="entry name" value="DUF1214"/>
    <property type="match status" value="1"/>
</dbReference>
<feature type="domain" description="DUF1254" evidence="3">
    <location>
        <begin position="65"/>
        <end position="199"/>
    </location>
</feature>
<dbReference type="PATRIC" id="fig|864069.3.peg.369"/>
<dbReference type="InterPro" id="IPR010679">
    <property type="entry name" value="DUF1254"/>
</dbReference>
<feature type="chain" id="PRO_5003698366" description="DUF1254 domain-containing protein" evidence="1">
    <location>
        <begin position="21"/>
        <end position="469"/>
    </location>
</feature>
<accession>I4Z3M8</accession>
<dbReference type="OrthoDB" id="272779at2"/>
<dbReference type="InterPro" id="IPR037050">
    <property type="entry name" value="DUF1254_sf"/>
</dbReference>
<dbReference type="InterPro" id="IPR010621">
    <property type="entry name" value="DUF1214"/>
</dbReference>
<protein>
    <recommendedName>
        <fullName evidence="6">DUF1254 domain-containing protein</fullName>
    </recommendedName>
</protein>
<dbReference type="RefSeq" id="WP_009488959.1">
    <property type="nucleotide sequence ID" value="NZ_CP141050.1"/>
</dbReference>
<proteinExistence type="predicted"/>
<dbReference type="Gene3D" id="2.60.120.600">
    <property type="entry name" value="Domain of unknown function DUF1214, C-terminal domain"/>
    <property type="match status" value="1"/>
</dbReference>
<dbReference type="Gene3D" id="1.10.3360.10">
    <property type="entry name" value="VPA0735-like domain"/>
    <property type="match status" value="1"/>
</dbReference>
<sequence length="469" mass="51989" precursor="true">MKRLVVAALAVVSLAAPASAQGTSPKELERRVIERRAVEAAIWSMPVVNYDLMLQEMLTKTPGKVNQVIYWGHPLDWRNQTLTPNPDTLYFMAFMNTKDVGPIVIEVPPAGSDGSLNANIVNIWQQPLEDAGLLGVDKGQGSKFVMLPPDYADKVPDGYVGLQPETHGSYALFRANLASHAEADVARSIAYGKRIRIYPLAQAASPPATVFTDVKDILFDSTIRYDRSFYEGLNRIVQSEPWLDRDRAMIDPLRTLGIEKGKPFAPGDAAGQALDAGIRETHMLLEARYDAGLPTFFEGTHWTFPTSPELIQAASAGFNDPDHYPVDARGLTYTYGYIGIKRLGSGQFYLINIKDKDGENYDGAKTYRLTVPPNVPVEQYWSVTAYDRETHALIRNVGRASRASNAAEVQRNADGSVDIYFGPKAPAGKEANWVPTDPQRGFELMFRAYGPKKEFFDKAWRLPDVAKVN</sequence>
<evidence type="ECO:0000259" key="3">
    <source>
        <dbReference type="Pfam" id="PF06863"/>
    </source>
</evidence>
<name>I4Z3M8_9HYPH</name>
<dbReference type="InterPro" id="IPR037049">
    <property type="entry name" value="DUF1214_C_sf"/>
</dbReference>
<evidence type="ECO:0000313" key="4">
    <source>
        <dbReference type="EMBL" id="EIM30820.1"/>
    </source>
</evidence>
<dbReference type="PANTHER" id="PTHR36509:SF3">
    <property type="entry name" value="SIGNAL PEPTIDE PROTEIN"/>
    <property type="match status" value="1"/>
</dbReference>
<feature type="signal peptide" evidence="1">
    <location>
        <begin position="1"/>
        <end position="20"/>
    </location>
</feature>
<dbReference type="Pfam" id="PF06863">
    <property type="entry name" value="DUF1254"/>
    <property type="match status" value="1"/>
</dbReference>
<organism evidence="4 5">
    <name type="scientific">Microvirga lotononidis</name>
    <dbReference type="NCBI Taxonomy" id="864069"/>
    <lineage>
        <taxon>Bacteria</taxon>
        <taxon>Pseudomonadati</taxon>
        <taxon>Pseudomonadota</taxon>
        <taxon>Alphaproteobacteria</taxon>
        <taxon>Hyphomicrobiales</taxon>
        <taxon>Methylobacteriaceae</taxon>
        <taxon>Microvirga</taxon>
    </lineage>
</organism>
<evidence type="ECO:0000313" key="5">
    <source>
        <dbReference type="Proteomes" id="UP000003947"/>
    </source>
</evidence>
<dbReference type="SUPFAM" id="SSF160935">
    <property type="entry name" value="VPA0735-like"/>
    <property type="match status" value="1"/>
</dbReference>
<evidence type="ECO:0008006" key="6">
    <source>
        <dbReference type="Google" id="ProtNLM"/>
    </source>
</evidence>
<dbReference type="STRING" id="864069.MicloDRAFT_00003470"/>
<dbReference type="Proteomes" id="UP000003947">
    <property type="component" value="Unassembled WGS sequence"/>
</dbReference>
<dbReference type="eggNOG" id="COG5361">
    <property type="taxonomic scope" value="Bacteria"/>
</dbReference>
<dbReference type="HOGENOM" id="CLU_027269_2_0_5"/>
<feature type="domain" description="DUF1214" evidence="2">
    <location>
        <begin position="347"/>
        <end position="453"/>
    </location>
</feature>
<evidence type="ECO:0000256" key="1">
    <source>
        <dbReference type="SAM" id="SignalP"/>
    </source>
</evidence>
<keyword evidence="5" id="KW-1185">Reference proteome</keyword>